<dbReference type="EMBL" id="KI271584">
    <property type="protein sequence ID" value="ERL65947.1"/>
    <property type="molecule type" value="Genomic_DNA"/>
</dbReference>
<protein>
    <recommendedName>
        <fullName evidence="1">DUF2399 domain-containing protein</fullName>
    </recommendedName>
</protein>
<dbReference type="InterPro" id="IPR036078">
    <property type="entry name" value="Spo11/TopoVI_A_sf"/>
</dbReference>
<dbReference type="Pfam" id="PF09664">
    <property type="entry name" value="DUF2399"/>
    <property type="match status" value="1"/>
</dbReference>
<dbReference type="eggNOG" id="ENOG5030187">
    <property type="taxonomic scope" value="Bacteria"/>
</dbReference>
<dbReference type="RefSeq" id="WP_022528890.1">
    <property type="nucleotide sequence ID" value="NZ_KI271584.1"/>
</dbReference>
<keyword evidence="3" id="KW-1185">Reference proteome</keyword>
<evidence type="ECO:0000313" key="2">
    <source>
        <dbReference type="EMBL" id="ERL65947.1"/>
    </source>
</evidence>
<evidence type="ECO:0000313" key="3">
    <source>
        <dbReference type="Proteomes" id="UP000030647"/>
    </source>
</evidence>
<reference evidence="3" key="1">
    <citation type="journal article" date="2013" name="Genome Announc.">
        <title>Whole-Genome Sequencing of Lactobacillus shenzhenensis Strain LY-73T.</title>
        <authorList>
            <person name="Lin Z."/>
            <person name="Liu Z."/>
            <person name="Yang R."/>
            <person name="Zou Y."/>
            <person name="Wan D."/>
            <person name="Chen J."/>
            <person name="Guo M."/>
            <person name="Zhao J."/>
            <person name="Fang C."/>
            <person name="Yang R."/>
            <person name="Liu F."/>
        </authorList>
    </citation>
    <scope>NUCLEOTIDE SEQUENCE [LARGE SCALE GENOMIC DNA]</scope>
    <source>
        <strain evidence="3">LY-73</strain>
    </source>
</reference>
<proteinExistence type="predicted"/>
<dbReference type="Proteomes" id="UP000030647">
    <property type="component" value="Unassembled WGS sequence"/>
</dbReference>
<dbReference type="InterPro" id="IPR024465">
    <property type="entry name" value="DUF2399"/>
</dbReference>
<name>U4TX72_9LACO</name>
<dbReference type="GO" id="GO:0005694">
    <property type="term" value="C:chromosome"/>
    <property type="evidence" value="ECO:0007669"/>
    <property type="project" value="InterPro"/>
</dbReference>
<gene>
    <name evidence="2" type="ORF">L248_2023</name>
</gene>
<evidence type="ECO:0000259" key="1">
    <source>
        <dbReference type="Pfam" id="PF09664"/>
    </source>
</evidence>
<dbReference type="HOGENOM" id="CLU_089950_0_0_9"/>
<dbReference type="STRING" id="1231336.L248_2023"/>
<organism evidence="2 3">
    <name type="scientific">Schleiferilactobacillus shenzhenensis LY-73</name>
    <dbReference type="NCBI Taxonomy" id="1231336"/>
    <lineage>
        <taxon>Bacteria</taxon>
        <taxon>Bacillati</taxon>
        <taxon>Bacillota</taxon>
        <taxon>Bacilli</taxon>
        <taxon>Lactobacillales</taxon>
        <taxon>Lactobacillaceae</taxon>
        <taxon>Schleiferilactobacillus</taxon>
    </lineage>
</organism>
<dbReference type="GO" id="GO:0003677">
    <property type="term" value="F:DNA binding"/>
    <property type="evidence" value="ECO:0007669"/>
    <property type="project" value="InterPro"/>
</dbReference>
<dbReference type="SUPFAM" id="SSF56726">
    <property type="entry name" value="DNA topoisomerase IV, alpha subunit"/>
    <property type="match status" value="1"/>
</dbReference>
<accession>U4TX72</accession>
<dbReference type="AlphaFoldDB" id="U4TX72"/>
<sequence>MSRYTDAYAAVGRHTPPANAAVLDPLFDQIAAGRQLPPRAQQAVALGLTAHALNDRTADPALFDYYRWVLTHCFPAGQLNELTARLIGMAFTAANIFQTDLPQPLTLNPWQVPAMLDYPLAADRAVVIENNGVFALLHQDHPDWPLILQSGNDFNATYVQLIQRLEGRGMQYAYLGDIDSAGIRMADTFAGLLQRTSAAAVAALQTPADVTRWLTFYGRQDSRRTKPLTVRYPVFREEMTAIATFGKFVEQEQLMGEYEARIGRWLT</sequence>
<feature type="domain" description="DUF2399" evidence="1">
    <location>
        <begin position="119"/>
        <end position="190"/>
    </location>
</feature>
<dbReference type="OrthoDB" id="2312721at2"/>